<dbReference type="WBParaSite" id="PS1159_v2.g4540.t1">
    <property type="protein sequence ID" value="PS1159_v2.g4540.t1"/>
    <property type="gene ID" value="PS1159_v2.g4540"/>
</dbReference>
<reference evidence="2" key="1">
    <citation type="submission" date="2022-11" db="UniProtKB">
        <authorList>
            <consortium name="WormBaseParasite"/>
        </authorList>
    </citation>
    <scope>IDENTIFICATION</scope>
</reference>
<evidence type="ECO:0000313" key="2">
    <source>
        <dbReference type="WBParaSite" id="PS1159_v2.g4540.t1"/>
    </source>
</evidence>
<accession>A0AC35GFM6</accession>
<name>A0AC35GFM6_9BILA</name>
<organism evidence="1 2">
    <name type="scientific">Panagrolaimus sp. PS1159</name>
    <dbReference type="NCBI Taxonomy" id="55785"/>
    <lineage>
        <taxon>Eukaryota</taxon>
        <taxon>Metazoa</taxon>
        <taxon>Ecdysozoa</taxon>
        <taxon>Nematoda</taxon>
        <taxon>Chromadorea</taxon>
        <taxon>Rhabditida</taxon>
        <taxon>Tylenchina</taxon>
        <taxon>Panagrolaimomorpha</taxon>
        <taxon>Panagrolaimoidea</taxon>
        <taxon>Panagrolaimidae</taxon>
        <taxon>Panagrolaimus</taxon>
    </lineage>
</organism>
<sequence>MAQENVNVFARIRPSSNETNDEMCIKTDPISSIITLTTNQRQFHMDKIFEQNATQEEIFEYVHPIIAAVINGIHGTIFAYGQTGSGKTHTMIGSDENLGIIPRAIEMIFIALNEESKKRKDNFKSKISCTVLQVYNENTYDLLNEDKKIEIPTSDILKNTKKVEVNSSNECMKIIKCGLEQRKVSGTSMNETSSRSHAIVTLTMTTEYFKENKKHERVSRLNMVDLAGSESQRHTNNNKTQNLEGANINKSLFFLGQVIRDIINQKQFISYRSSKLTTILCDSLGGNSKTTVIANIHSNSEYAAETSSTLNFAVTVKKVKNTAILQEFITSKETLTLKAEVQRLGGENDKLKIELGKKQINQTIGEKVVHLQRIVDEKDNKINILEKKLKYAKDTIFQFENQKESFKLEKRNVKTSTSSFVDRTEVARDSHDFMSSPFSHSLNITTLDDGDLSRAVSCIKSKEFIGQSCENNPIEQIQINEAIRSVSVECVDDAVKEAPSDNFKDNNLNGNQQNDVFPTVFSASKRNSLNESNENPSPFDSSQRGDKEQNAVDNSYHDHTLNGDFGIDESELRDDNNAARNSVMNHSIVTLGDSTFGTITLNDSPVSTSGLNQTINISDTSSLPSTPAIPKRTSNRPKNPDKLFEDEEEESFMSEDDPDESVYHPRNEKTFAKYCNFDRSFSEFDGEIPSQAWESPHPGSTTRCDCKNYCLTDMCGCRKNGNPCNPYCHRTEDCLNH</sequence>
<proteinExistence type="predicted"/>
<evidence type="ECO:0000313" key="1">
    <source>
        <dbReference type="Proteomes" id="UP000887580"/>
    </source>
</evidence>
<dbReference type="Proteomes" id="UP000887580">
    <property type="component" value="Unplaced"/>
</dbReference>
<protein>
    <submittedName>
        <fullName evidence="2">Kinesin-like protein</fullName>
    </submittedName>
</protein>